<evidence type="ECO:0008006" key="8">
    <source>
        <dbReference type="Google" id="ProtNLM"/>
    </source>
</evidence>
<evidence type="ECO:0000256" key="3">
    <source>
        <dbReference type="ARBA" id="ARBA00022737"/>
    </source>
</evidence>
<dbReference type="InterPro" id="IPR011990">
    <property type="entry name" value="TPR-like_helical_dom_sf"/>
</dbReference>
<dbReference type="Pfam" id="PF13424">
    <property type="entry name" value="TPR_12"/>
    <property type="match status" value="1"/>
</dbReference>
<dbReference type="AlphaFoldDB" id="A0A455SN77"/>
<dbReference type="InterPro" id="IPR019734">
    <property type="entry name" value="TPR_rpt"/>
</dbReference>
<dbReference type="SUPFAM" id="SSF48452">
    <property type="entry name" value="TPR-like"/>
    <property type="match status" value="2"/>
</dbReference>
<dbReference type="InterPro" id="IPR051476">
    <property type="entry name" value="Bac_ResReg_Asp_Phosphatase"/>
</dbReference>
<evidence type="ECO:0000313" key="7">
    <source>
        <dbReference type="EMBL" id="BBH89110.1"/>
    </source>
</evidence>
<evidence type="ECO:0000256" key="2">
    <source>
        <dbReference type="ARBA" id="ARBA00022490"/>
    </source>
</evidence>
<keyword evidence="6" id="KW-0175">Coiled coil</keyword>
<evidence type="ECO:0000256" key="6">
    <source>
        <dbReference type="SAM" id="Coils"/>
    </source>
</evidence>
<keyword evidence="3" id="KW-0677">Repeat</keyword>
<organism evidence="7">
    <name type="scientific">Thermosporothrix sp. COM3</name>
    <dbReference type="NCBI Taxonomy" id="2490863"/>
    <lineage>
        <taxon>Bacteria</taxon>
        <taxon>Bacillati</taxon>
        <taxon>Chloroflexota</taxon>
        <taxon>Ktedonobacteria</taxon>
        <taxon>Ktedonobacterales</taxon>
        <taxon>Thermosporotrichaceae</taxon>
        <taxon>Thermosporothrix</taxon>
    </lineage>
</organism>
<comment type="subcellular location">
    <subcellularLocation>
        <location evidence="1">Cytoplasm</location>
    </subcellularLocation>
</comment>
<dbReference type="EMBL" id="AP019376">
    <property type="protein sequence ID" value="BBH89110.1"/>
    <property type="molecule type" value="Genomic_DNA"/>
</dbReference>
<accession>A0A455SN77</accession>
<name>A0A455SN77_9CHLR</name>
<gene>
    <name evidence="7" type="ORF">KTC_38610</name>
</gene>
<reference evidence="7" key="1">
    <citation type="submission" date="2018-12" db="EMBL/GenBank/DDBJ databases">
        <title>Novel natural products biosynthetic potential of the class Ktedonobacteria.</title>
        <authorList>
            <person name="Zheng Y."/>
            <person name="Saitou A."/>
            <person name="Wang C.M."/>
            <person name="Toyoda A."/>
            <person name="Minakuchi Y."/>
            <person name="Sekiguchi Y."/>
            <person name="Ueda K."/>
            <person name="Takano H."/>
            <person name="Sakai Y."/>
            <person name="Yokota A."/>
            <person name="Yabe S."/>
        </authorList>
    </citation>
    <scope>NUCLEOTIDE SEQUENCE</scope>
    <source>
        <strain evidence="7">COM3</strain>
    </source>
</reference>
<dbReference type="PANTHER" id="PTHR46630">
    <property type="entry name" value="TETRATRICOPEPTIDE REPEAT PROTEIN 29"/>
    <property type="match status" value="1"/>
</dbReference>
<evidence type="ECO:0000256" key="4">
    <source>
        <dbReference type="ARBA" id="ARBA00022803"/>
    </source>
</evidence>
<evidence type="ECO:0000256" key="1">
    <source>
        <dbReference type="ARBA" id="ARBA00004496"/>
    </source>
</evidence>
<protein>
    <recommendedName>
        <fullName evidence="8">MalT-like TPR region domain-containing protein</fullName>
    </recommendedName>
</protein>
<evidence type="ECO:0000256" key="5">
    <source>
        <dbReference type="ARBA" id="ARBA00038253"/>
    </source>
</evidence>
<feature type="coiled-coil region" evidence="6">
    <location>
        <begin position="19"/>
        <end position="50"/>
    </location>
</feature>
<dbReference type="Gene3D" id="1.25.40.10">
    <property type="entry name" value="Tetratricopeptide repeat domain"/>
    <property type="match status" value="2"/>
</dbReference>
<dbReference type="SMART" id="SM00028">
    <property type="entry name" value="TPR"/>
    <property type="match status" value="6"/>
</dbReference>
<proteinExistence type="inferred from homology"/>
<keyword evidence="4" id="KW-0802">TPR repeat</keyword>
<comment type="similarity">
    <text evidence="5">Belongs to the Rap family.</text>
</comment>
<dbReference type="PANTHER" id="PTHR46630:SF1">
    <property type="entry name" value="TETRATRICOPEPTIDE REPEAT PROTEIN 29"/>
    <property type="match status" value="1"/>
</dbReference>
<dbReference type="GO" id="GO:0005737">
    <property type="term" value="C:cytoplasm"/>
    <property type="evidence" value="ECO:0007669"/>
    <property type="project" value="UniProtKB-SubCell"/>
</dbReference>
<keyword evidence="2" id="KW-0963">Cytoplasm</keyword>
<sequence>MRFVVSNAKLQMQLYRARLQIEEGQSDVVLHELQQLQQEIQAASEKQQQEFAYLLGWCYVERRQWDEAMRVLSPLLEQATRAEGSEIVLERERIAFFLLCLGKAASNLFLFVDASLHFQACLKLLHDRRIHLPRVRIQGRYSLATAFYMRGLYQAAIREYMEALRLCQHYQNRDEVPNIHYGLTETYRAMGDYERAGEHGEIALKLYREQANRTLEARMLNGLGYIRFLQKDYSTAADLYTEALSICTGLSGQQALSMMICANLATLRLAEGRPDAAWRYCERALGIIEQIKGASPYMEGVTYRIIGEVVHAEAMQQSGERRKQLLARAVGYFERAIECLKGTQTDFALAEVYRHLAQTLEAQGQQERALEYWRSGYELLHASEAGGQGDTAFRE</sequence>